<feature type="region of interest" description="Disordered" evidence="1">
    <location>
        <begin position="1"/>
        <end position="23"/>
    </location>
</feature>
<keyword evidence="4" id="KW-1185">Reference proteome</keyword>
<dbReference type="OrthoDB" id="2107166at2759"/>
<accession>A0A2H3J202</accession>
<dbReference type="InterPro" id="IPR018392">
    <property type="entry name" value="LysM"/>
</dbReference>
<protein>
    <recommendedName>
        <fullName evidence="2">LysM domain-containing protein</fullName>
    </recommendedName>
</protein>
<dbReference type="PROSITE" id="PS51782">
    <property type="entry name" value="LYSM"/>
    <property type="match status" value="1"/>
</dbReference>
<feature type="region of interest" description="Disordered" evidence="1">
    <location>
        <begin position="330"/>
        <end position="385"/>
    </location>
</feature>
<dbReference type="InterPro" id="IPR036779">
    <property type="entry name" value="LysM_dom_sf"/>
</dbReference>
<proteinExistence type="predicted"/>
<evidence type="ECO:0000313" key="3">
    <source>
        <dbReference type="EMBL" id="PCH36011.1"/>
    </source>
</evidence>
<dbReference type="InterPro" id="IPR045030">
    <property type="entry name" value="LYSM1-4"/>
</dbReference>
<feature type="compositionally biased region" description="Polar residues" evidence="1">
    <location>
        <begin position="99"/>
        <end position="124"/>
    </location>
</feature>
<feature type="region of interest" description="Disordered" evidence="1">
    <location>
        <begin position="142"/>
        <end position="197"/>
    </location>
</feature>
<gene>
    <name evidence="3" type="ORF">WOLCODRAFT_126531</name>
</gene>
<feature type="domain" description="LysM" evidence="2">
    <location>
        <begin position="34"/>
        <end position="78"/>
    </location>
</feature>
<feature type="compositionally biased region" description="Polar residues" evidence="1">
    <location>
        <begin position="256"/>
        <end position="269"/>
    </location>
</feature>
<dbReference type="PANTHER" id="PTHR20932:SF8">
    <property type="entry name" value="LD22649P"/>
    <property type="match status" value="1"/>
</dbReference>
<dbReference type="PANTHER" id="PTHR20932">
    <property type="entry name" value="LYSM AND PUTATIVE PEPTIDOGLYCAN-BINDING DOMAIN-CONTAINING PROTEIN"/>
    <property type="match status" value="1"/>
</dbReference>
<dbReference type="Pfam" id="PF01476">
    <property type="entry name" value="LysM"/>
    <property type="match status" value="1"/>
</dbReference>
<dbReference type="Proteomes" id="UP000218811">
    <property type="component" value="Unassembled WGS sequence"/>
</dbReference>
<evidence type="ECO:0000256" key="1">
    <source>
        <dbReference type="SAM" id="MobiDB-lite"/>
    </source>
</evidence>
<feature type="compositionally biased region" description="Polar residues" evidence="1">
    <location>
        <begin position="330"/>
        <end position="355"/>
    </location>
</feature>
<sequence length="385" mass="41311">MKRMLSNSDVRQEDSITEADAPITSQTKEERLVLVHEILPKDSLPGVALRYGVSLPDIRRANQLWPSDPIHLRKVLYIPLEKARHSKEVQNAILDIDSPTPSTEQDQSTQDNSNGEASTMSSPAKTKLTIIRVPASQLSFFPPSSTSAALKEPAIRTSKSMTLPRPSNAPSIRSAIPPSLTQSDLPSPTSASTSSPISFNARTLNRSLGSLARVAPVAVQTFIGRLSIDSVSASASTQSEDREQGHELKDVSAASSLTRGAQGENLHSQFETHPRDRGRGSSTLTDTALDTSRSGALVEGVELASLTPHFRHDPAGHAYRPSILPITSTAQRVPPSTRSNHASGAYTASESSPNPAKTVVRTAQPAPIPVMQLPLPSKRPKSRES</sequence>
<feature type="region of interest" description="Disordered" evidence="1">
    <location>
        <begin position="256"/>
        <end position="294"/>
    </location>
</feature>
<reference evidence="3 4" key="1">
    <citation type="journal article" date="2012" name="Science">
        <title>The Paleozoic origin of enzymatic lignin decomposition reconstructed from 31 fungal genomes.</title>
        <authorList>
            <person name="Floudas D."/>
            <person name="Binder M."/>
            <person name="Riley R."/>
            <person name="Barry K."/>
            <person name="Blanchette R.A."/>
            <person name="Henrissat B."/>
            <person name="Martinez A.T."/>
            <person name="Otillar R."/>
            <person name="Spatafora J.W."/>
            <person name="Yadav J.S."/>
            <person name="Aerts A."/>
            <person name="Benoit I."/>
            <person name="Boyd A."/>
            <person name="Carlson A."/>
            <person name="Copeland A."/>
            <person name="Coutinho P.M."/>
            <person name="de Vries R.P."/>
            <person name="Ferreira P."/>
            <person name="Findley K."/>
            <person name="Foster B."/>
            <person name="Gaskell J."/>
            <person name="Glotzer D."/>
            <person name="Gorecki P."/>
            <person name="Heitman J."/>
            <person name="Hesse C."/>
            <person name="Hori C."/>
            <person name="Igarashi K."/>
            <person name="Jurgens J.A."/>
            <person name="Kallen N."/>
            <person name="Kersten P."/>
            <person name="Kohler A."/>
            <person name="Kuees U."/>
            <person name="Kumar T.K.A."/>
            <person name="Kuo A."/>
            <person name="LaButti K."/>
            <person name="Larrondo L.F."/>
            <person name="Lindquist E."/>
            <person name="Ling A."/>
            <person name="Lombard V."/>
            <person name="Lucas S."/>
            <person name="Lundell T."/>
            <person name="Martin R."/>
            <person name="McLaughlin D.J."/>
            <person name="Morgenstern I."/>
            <person name="Morin E."/>
            <person name="Murat C."/>
            <person name="Nagy L.G."/>
            <person name="Nolan M."/>
            <person name="Ohm R.A."/>
            <person name="Patyshakuliyeva A."/>
            <person name="Rokas A."/>
            <person name="Ruiz-Duenas F.J."/>
            <person name="Sabat G."/>
            <person name="Salamov A."/>
            <person name="Samejima M."/>
            <person name="Schmutz J."/>
            <person name="Slot J.C."/>
            <person name="St John F."/>
            <person name="Stenlid J."/>
            <person name="Sun H."/>
            <person name="Sun S."/>
            <person name="Syed K."/>
            <person name="Tsang A."/>
            <person name="Wiebenga A."/>
            <person name="Young D."/>
            <person name="Pisabarro A."/>
            <person name="Eastwood D.C."/>
            <person name="Martin F."/>
            <person name="Cullen D."/>
            <person name="Grigoriev I.V."/>
            <person name="Hibbett D.S."/>
        </authorList>
    </citation>
    <scope>NUCLEOTIDE SEQUENCE [LARGE SCALE GENOMIC DNA]</scope>
    <source>
        <strain evidence="3 4">MD-104</strain>
    </source>
</reference>
<dbReference type="STRING" id="742152.A0A2H3J202"/>
<dbReference type="SUPFAM" id="SSF54106">
    <property type="entry name" value="LysM domain"/>
    <property type="match status" value="1"/>
</dbReference>
<feature type="region of interest" description="Disordered" evidence="1">
    <location>
        <begin position="95"/>
        <end position="125"/>
    </location>
</feature>
<organism evidence="3 4">
    <name type="scientific">Wolfiporia cocos (strain MD-104)</name>
    <name type="common">Brown rot fungus</name>
    <dbReference type="NCBI Taxonomy" id="742152"/>
    <lineage>
        <taxon>Eukaryota</taxon>
        <taxon>Fungi</taxon>
        <taxon>Dikarya</taxon>
        <taxon>Basidiomycota</taxon>
        <taxon>Agaricomycotina</taxon>
        <taxon>Agaricomycetes</taxon>
        <taxon>Polyporales</taxon>
        <taxon>Phaeolaceae</taxon>
        <taxon>Wolfiporia</taxon>
    </lineage>
</organism>
<feature type="compositionally biased region" description="Low complexity" evidence="1">
    <location>
        <begin position="281"/>
        <end position="294"/>
    </location>
</feature>
<dbReference type="AlphaFoldDB" id="A0A2H3J202"/>
<evidence type="ECO:0000313" key="4">
    <source>
        <dbReference type="Proteomes" id="UP000218811"/>
    </source>
</evidence>
<evidence type="ECO:0000259" key="2">
    <source>
        <dbReference type="PROSITE" id="PS51782"/>
    </source>
</evidence>
<dbReference type="EMBL" id="KB467865">
    <property type="protein sequence ID" value="PCH36011.1"/>
    <property type="molecule type" value="Genomic_DNA"/>
</dbReference>
<dbReference type="Gene3D" id="3.10.350.10">
    <property type="entry name" value="LysM domain"/>
    <property type="match status" value="1"/>
</dbReference>
<feature type="compositionally biased region" description="Low complexity" evidence="1">
    <location>
        <begin position="186"/>
        <end position="197"/>
    </location>
</feature>
<name>A0A2H3J202_WOLCO</name>
<feature type="compositionally biased region" description="Basic and acidic residues" evidence="1">
    <location>
        <begin position="270"/>
        <end position="279"/>
    </location>
</feature>
<dbReference type="CDD" id="cd00118">
    <property type="entry name" value="LysM"/>
    <property type="match status" value="1"/>
</dbReference>